<dbReference type="Proteomes" id="UP000094565">
    <property type="component" value="Chromosome 1"/>
</dbReference>
<keyword evidence="7" id="KW-1185">Reference proteome</keyword>
<keyword evidence="4 5" id="KW-0342">GTP-binding</keyword>
<dbReference type="EMBL" id="CP014584">
    <property type="protein sequence ID" value="ANZ73273.1"/>
    <property type="molecule type" value="Genomic_DNA"/>
</dbReference>
<keyword evidence="3 5" id="KW-0378">Hydrolase</keyword>
<keyword evidence="2 5" id="KW-0547">Nucleotide-binding</keyword>
<dbReference type="InterPro" id="IPR027417">
    <property type="entry name" value="P-loop_NTPase"/>
</dbReference>
<dbReference type="OrthoDB" id="5839at2759"/>
<sequence>MPPYAQIVIGPPGSGKSTYCNGMNQFLSSIGRYSMIINLDPANDRLPYDVTIDIRDYITLEEIMDETNLGPNGGLVFAMQTFKESIEEFISEVRSLIKRNPKTESAYLIFDCPGQVELYTNNDIVSQIFRILQKELDFRLVVISLTDSINIMKPSSYISSLLLALRSMLQMDLPQINVFSKIDLLKGYIEQERYGRVKAPKEKGITTDDGLPFTLEYYTQVQDLKYLLPYLEVEENNTRTNFFKRKYYKLNEAIADLIEDFSLLSFEVLSIEDKNSMISLLAIIDRANGYSMGSNELGNDTIWEDAIRQSSVANFLQDINIHERWVDQKEKYDEVERIRREKQIKEATNNEELLNQTIDPEKDWEDALKKWETSTGKPAFKE</sequence>
<organism evidence="6 7">
    <name type="scientific">Komagataella pastoris</name>
    <name type="common">Yeast</name>
    <name type="synonym">Pichia pastoris</name>
    <dbReference type="NCBI Taxonomy" id="4922"/>
    <lineage>
        <taxon>Eukaryota</taxon>
        <taxon>Fungi</taxon>
        <taxon>Dikarya</taxon>
        <taxon>Ascomycota</taxon>
        <taxon>Saccharomycotina</taxon>
        <taxon>Pichiomycetes</taxon>
        <taxon>Pichiales</taxon>
        <taxon>Pichiaceae</taxon>
        <taxon>Komagataella</taxon>
    </lineage>
</organism>
<dbReference type="Gene3D" id="3.40.50.300">
    <property type="entry name" value="P-loop containing nucleotide triphosphate hydrolases"/>
    <property type="match status" value="1"/>
</dbReference>
<dbReference type="AlphaFoldDB" id="A0A1B2J5L3"/>
<reference evidence="6 7" key="1">
    <citation type="submission" date="2016-02" db="EMBL/GenBank/DDBJ databases">
        <title>Comparative genomic and transcriptomic foundation for Pichia pastoris.</title>
        <authorList>
            <person name="Love K.R."/>
            <person name="Shah K.A."/>
            <person name="Whittaker C.A."/>
            <person name="Wu J."/>
            <person name="Bartlett M.C."/>
            <person name="Ma D."/>
            <person name="Leeson R.L."/>
            <person name="Priest M."/>
            <person name="Young S.K."/>
            <person name="Love J.C."/>
        </authorList>
    </citation>
    <scope>NUCLEOTIDE SEQUENCE [LARGE SCALE GENOMIC DNA]</scope>
    <source>
        <strain evidence="6 7">ATCC 28485</strain>
    </source>
</reference>
<protein>
    <recommendedName>
        <fullName evidence="5">GPN-loop GTPase 2</fullName>
    </recommendedName>
</protein>
<dbReference type="InterPro" id="IPR004130">
    <property type="entry name" value="Gpn"/>
</dbReference>
<evidence type="ECO:0000256" key="5">
    <source>
        <dbReference type="RuleBase" id="RU365059"/>
    </source>
</evidence>
<dbReference type="InterPro" id="IPR030231">
    <property type="entry name" value="Gpn2"/>
</dbReference>
<dbReference type="PANTHER" id="PTHR21231">
    <property type="entry name" value="XPA-BINDING PROTEIN 1-RELATED"/>
    <property type="match status" value="1"/>
</dbReference>
<proteinExistence type="inferred from homology"/>
<dbReference type="GO" id="GO:0003924">
    <property type="term" value="F:GTPase activity"/>
    <property type="evidence" value="ECO:0007669"/>
    <property type="project" value="TreeGrafter"/>
</dbReference>
<accession>A0A1B2J5L3</accession>
<evidence type="ECO:0000256" key="1">
    <source>
        <dbReference type="ARBA" id="ARBA00005290"/>
    </source>
</evidence>
<evidence type="ECO:0000256" key="2">
    <source>
        <dbReference type="ARBA" id="ARBA00022741"/>
    </source>
</evidence>
<dbReference type="GO" id="GO:0005737">
    <property type="term" value="C:cytoplasm"/>
    <property type="evidence" value="ECO:0007669"/>
    <property type="project" value="TreeGrafter"/>
</dbReference>
<comment type="similarity">
    <text evidence="1 5">Belongs to the GPN-loop GTPase family.</text>
</comment>
<comment type="subunit">
    <text evidence="5">Binds to RNA polymerase II (RNAPII).</text>
</comment>
<comment type="function">
    <text evidence="5">Small GTPase required for proper localization of RNA polymerase II and III (RNAPII and RNAPIII). May act at an RNAP assembly step prior to nuclear import.</text>
</comment>
<dbReference type="Pfam" id="PF03029">
    <property type="entry name" value="ATP_bind_1"/>
    <property type="match status" value="1"/>
</dbReference>
<dbReference type="GO" id="GO:0005525">
    <property type="term" value="F:GTP binding"/>
    <property type="evidence" value="ECO:0007669"/>
    <property type="project" value="UniProtKB-KW"/>
</dbReference>
<evidence type="ECO:0000256" key="3">
    <source>
        <dbReference type="ARBA" id="ARBA00022801"/>
    </source>
</evidence>
<evidence type="ECO:0000313" key="7">
    <source>
        <dbReference type="Proteomes" id="UP000094565"/>
    </source>
</evidence>
<evidence type="ECO:0000256" key="4">
    <source>
        <dbReference type="ARBA" id="ARBA00023134"/>
    </source>
</evidence>
<gene>
    <name evidence="6" type="primary">YOR262W</name>
    <name evidence="6" type="ORF">ATY40_BA7501658</name>
</gene>
<evidence type="ECO:0000313" key="6">
    <source>
        <dbReference type="EMBL" id="ANZ73273.1"/>
    </source>
</evidence>
<dbReference type="SUPFAM" id="SSF52540">
    <property type="entry name" value="P-loop containing nucleoside triphosphate hydrolases"/>
    <property type="match status" value="1"/>
</dbReference>
<dbReference type="PANTHER" id="PTHR21231:SF3">
    <property type="entry name" value="GPN-LOOP GTPASE 2"/>
    <property type="match status" value="1"/>
</dbReference>
<name>A0A1B2J5L3_PICPA</name>
<dbReference type="CDD" id="cd17871">
    <property type="entry name" value="GPN2"/>
    <property type="match status" value="1"/>
</dbReference>